<dbReference type="SUPFAM" id="SSF56091">
    <property type="entry name" value="DNA ligase/mRNA capping enzyme, catalytic domain"/>
    <property type="match status" value="1"/>
</dbReference>
<evidence type="ECO:0000313" key="3">
    <source>
        <dbReference type="Proteomes" id="UP000612055"/>
    </source>
</evidence>
<dbReference type="OrthoDB" id="2104336at2759"/>
<feature type="region of interest" description="Disordered" evidence="1">
    <location>
        <begin position="205"/>
        <end position="241"/>
    </location>
</feature>
<dbReference type="Proteomes" id="UP000612055">
    <property type="component" value="Unassembled WGS sequence"/>
</dbReference>
<dbReference type="Gene3D" id="1.20.1280.50">
    <property type="match status" value="1"/>
</dbReference>
<proteinExistence type="predicted"/>
<feature type="region of interest" description="Disordered" evidence="1">
    <location>
        <begin position="1539"/>
        <end position="1602"/>
    </location>
</feature>
<evidence type="ECO:0000256" key="1">
    <source>
        <dbReference type="SAM" id="MobiDB-lite"/>
    </source>
</evidence>
<reference evidence="2" key="1">
    <citation type="journal article" date="2020" name="bioRxiv">
        <title>Comparative genomics of Chlamydomonas.</title>
        <authorList>
            <person name="Craig R.J."/>
            <person name="Hasan A.R."/>
            <person name="Ness R.W."/>
            <person name="Keightley P.D."/>
        </authorList>
    </citation>
    <scope>NUCLEOTIDE SEQUENCE</scope>
    <source>
        <strain evidence="2">CCAP 11/70</strain>
    </source>
</reference>
<dbReference type="SUPFAM" id="SSF81383">
    <property type="entry name" value="F-box domain"/>
    <property type="match status" value="1"/>
</dbReference>
<gene>
    <name evidence="2" type="ORF">HYH03_007654</name>
</gene>
<protein>
    <submittedName>
        <fullName evidence="2">Uncharacterized protein</fullName>
    </submittedName>
</protein>
<feature type="region of interest" description="Disordered" evidence="1">
    <location>
        <begin position="924"/>
        <end position="962"/>
    </location>
</feature>
<accession>A0A835Y525</accession>
<dbReference type="EMBL" id="JAEHOE010000032">
    <property type="protein sequence ID" value="KAG2494301.1"/>
    <property type="molecule type" value="Genomic_DNA"/>
</dbReference>
<feature type="compositionally biased region" description="Basic and acidic residues" evidence="1">
    <location>
        <begin position="935"/>
        <end position="945"/>
    </location>
</feature>
<comment type="caution">
    <text evidence="2">The sequence shown here is derived from an EMBL/GenBank/DDBJ whole genome shotgun (WGS) entry which is preliminary data.</text>
</comment>
<keyword evidence="3" id="KW-1185">Reference proteome</keyword>
<feature type="compositionally biased region" description="Basic and acidic residues" evidence="1">
    <location>
        <begin position="1573"/>
        <end position="1594"/>
    </location>
</feature>
<feature type="compositionally biased region" description="Gly residues" evidence="1">
    <location>
        <begin position="1547"/>
        <end position="1562"/>
    </location>
</feature>
<dbReference type="Gene3D" id="3.30.470.30">
    <property type="entry name" value="DNA ligase/mRNA capping enzyme"/>
    <property type="match status" value="1"/>
</dbReference>
<organism evidence="2 3">
    <name type="scientific">Edaphochlamys debaryana</name>
    <dbReference type="NCBI Taxonomy" id="47281"/>
    <lineage>
        <taxon>Eukaryota</taxon>
        <taxon>Viridiplantae</taxon>
        <taxon>Chlorophyta</taxon>
        <taxon>core chlorophytes</taxon>
        <taxon>Chlorophyceae</taxon>
        <taxon>CS clade</taxon>
        <taxon>Chlamydomonadales</taxon>
        <taxon>Chlamydomonadales incertae sedis</taxon>
        <taxon>Edaphochlamys</taxon>
    </lineage>
</organism>
<feature type="compositionally biased region" description="Basic and acidic residues" evidence="1">
    <location>
        <begin position="953"/>
        <end position="962"/>
    </location>
</feature>
<dbReference type="InterPro" id="IPR036047">
    <property type="entry name" value="F-box-like_dom_sf"/>
</dbReference>
<evidence type="ECO:0000313" key="2">
    <source>
        <dbReference type="EMBL" id="KAG2494301.1"/>
    </source>
</evidence>
<sequence>MASAIVLLGPNSDAKAVLGQYLTSQVPGRSRFVATAADADGTTSGTHADRWPAQLEEHFIWARTEGARPATASSTAPTDQVGPLLVLDCVHDVRGGFEVLSALRTHGIRLLQVLYVPADLSLIKHPALAQAAGVIHLGRVMPNFPRGQRRYAQWQASASRLIELFTSLGVTTEVGAAYGAYSSYGDIQGVRHNLAAQGCGAGPAWTGDDTGVPPPSDNAAAGHAHKRPRQEQSSKPPPEWLRAAGGRLPTALTATPLRPVTCPAAELGGDGCGLVTCGEERRGVLAAAEQVLGLKGLGEVGEPGAATASTATHFLEPASRVRSAADVRWVAWPGRYAARRWRADGVQCLLLALGPQPGGAEMAGGTAAGARHLPVPRAGCVSGTGRCSRPSRVYLLNPVGALYACQATVEQKAGRGGGGGGSGGLGGSLPAGTVLDGEVVWHDRRAFFLAFDALSVAGRRLWQLGLSDRLAPLGPCPGVAAGGSRGLQVGAACPCLSLTSEDCSSLLTKAEDADDDRMMASATRGPGLGPCRVMPFCPPPLPASTAASSGTAAPAHPILTVLRVACADVSPTEVRTLASGGAHSIVFTPYSVPYALLTPELLYEWTPADKTFERFVIDGQALASRICKRGHCSSASDHLIPELMYECQPEGSTLQLYPAGPPLPTFRPVAVRWDMPYGAPARPGTWVALGAAAGGYIPEVDWYSGKRTGRFADPQTFENAIERAHHVAARVLNGQPVARKDWMLRPAPPPLRPQQLASSAAAAASAQVRSRLVAHGSGGKGGGCDVGRPGAPAPQAADAAAVAELSQRGWEARGVATALPCAGLLVELLTAPEAAGRSKLTQWPGGLVCYTRPTDSHCQAEHLRHVRHVVFHPPSGALVAAPWLGPREAEVEAGQLRQAAAASTDKESMRARWKHQAPRFRKSLPDIRPSLLPDDEGRPYAHFESDLDSDAESSERHTWRYGSDDVSRMDAAEHMAHARREERKREREARKAQYGMLYDSLSENEVRECTGPARAPAGAGAGTGAGHCIGTGGEADSEEVVPCSVAAGLVDGWPVVAFVWAGELVTTAGDDLVAPEALGVALWLRRNANVGAFLPGCTYELRAVYGTGLRTVPYAFEGVVLAAAVQPNGHVLAPQLLPALAAALGLTCAVPYFVGPTEELKDRLPGLQSRTSPACPPQPAPPQPSLRYKGWLMEPVHSSSGKGTSSSRQDNTIGCVSLALSYSSVSYAAHMLHPLAVWDRLCFGGASRTGLADGLPPHLRTELSSQLDAWEGAWTAVRHEAAEALAAARDGGVLTQLAGLESQLATAVWAAEEQMDDSGAISIGRASAASERASIAGRGAGGAAGGAGGEAEGSHLGTGAVRGQDVFAAAGALLLQARASRMTDALPHPSAAPSASALFSRPAFMAAVAFAATLWINNGRGQPEAVLPLSPYLADVQFDVYVGGGSAVHVLRLLLLALRPSRDGSGLPGYTPSPAFEQLWASGWADGPQVGRMAAQRPAPMSQLLDELLERCLAPLEGRDLVAALCVCRRWRRVRQRSGPGAAEAGSGVGAAGVAAGGGGRGDLGDQLTAGRRGAEKREQEWRRELEQERREMQAEQAEADAAAWEMAMEDDDYGCEGYGLMD</sequence>
<name>A0A835Y525_9CHLO</name>